<dbReference type="STRING" id="35608.A0A2U1LZ10"/>
<dbReference type="GO" id="GO:0004386">
    <property type="term" value="F:helicase activity"/>
    <property type="evidence" value="ECO:0007669"/>
    <property type="project" value="UniProtKB-KW"/>
</dbReference>
<evidence type="ECO:0000313" key="2">
    <source>
        <dbReference type="Proteomes" id="UP000245207"/>
    </source>
</evidence>
<name>A0A2U1LZ10_ARTAN</name>
<proteinExistence type="predicted"/>
<dbReference type="AlphaFoldDB" id="A0A2U1LZ10"/>
<keyword evidence="2" id="KW-1185">Reference proteome</keyword>
<dbReference type="EMBL" id="PKPP01007137">
    <property type="protein sequence ID" value="PWA54252.1"/>
    <property type="molecule type" value="Genomic_DNA"/>
</dbReference>
<accession>A0A2U1LZ10</accession>
<sequence length="122" mass="14301">MLLMKLLFELPELPSQSQVALEKVLSRSMAGFFRRLEDDTVPFMPPCLQRETCYMPILNAIPQNQGFMHPVRTYFLEDVLEKIGHRLSAKNQIGDYGQDRAWELNKQYVNANLPRLMRQIIF</sequence>
<keyword evidence="1" id="KW-0067">ATP-binding</keyword>
<gene>
    <name evidence="1" type="ORF">CTI12_AA437470</name>
</gene>
<reference evidence="1 2" key="1">
    <citation type="journal article" date="2018" name="Mol. Plant">
        <title>The genome of Artemisia annua provides insight into the evolution of Asteraceae family and artemisinin biosynthesis.</title>
        <authorList>
            <person name="Shen Q."/>
            <person name="Zhang L."/>
            <person name="Liao Z."/>
            <person name="Wang S."/>
            <person name="Yan T."/>
            <person name="Shi P."/>
            <person name="Liu M."/>
            <person name="Fu X."/>
            <person name="Pan Q."/>
            <person name="Wang Y."/>
            <person name="Lv Z."/>
            <person name="Lu X."/>
            <person name="Zhang F."/>
            <person name="Jiang W."/>
            <person name="Ma Y."/>
            <person name="Chen M."/>
            <person name="Hao X."/>
            <person name="Li L."/>
            <person name="Tang Y."/>
            <person name="Lv G."/>
            <person name="Zhou Y."/>
            <person name="Sun X."/>
            <person name="Brodelius P.E."/>
            <person name="Rose J.K.C."/>
            <person name="Tang K."/>
        </authorList>
    </citation>
    <scope>NUCLEOTIDE SEQUENCE [LARGE SCALE GENOMIC DNA]</scope>
    <source>
        <strain evidence="2">cv. Huhao1</strain>
        <tissue evidence="1">Leaf</tissue>
    </source>
</reference>
<protein>
    <submittedName>
        <fullName evidence="1">DNA/RNA helicase, DEAD/DEAH box type, N-terminal</fullName>
    </submittedName>
</protein>
<keyword evidence="1" id="KW-0347">Helicase</keyword>
<evidence type="ECO:0000313" key="1">
    <source>
        <dbReference type="EMBL" id="PWA54252.1"/>
    </source>
</evidence>
<dbReference type="Proteomes" id="UP000245207">
    <property type="component" value="Unassembled WGS sequence"/>
</dbReference>
<organism evidence="1 2">
    <name type="scientific">Artemisia annua</name>
    <name type="common">Sweet wormwood</name>
    <dbReference type="NCBI Taxonomy" id="35608"/>
    <lineage>
        <taxon>Eukaryota</taxon>
        <taxon>Viridiplantae</taxon>
        <taxon>Streptophyta</taxon>
        <taxon>Embryophyta</taxon>
        <taxon>Tracheophyta</taxon>
        <taxon>Spermatophyta</taxon>
        <taxon>Magnoliopsida</taxon>
        <taxon>eudicotyledons</taxon>
        <taxon>Gunneridae</taxon>
        <taxon>Pentapetalae</taxon>
        <taxon>asterids</taxon>
        <taxon>campanulids</taxon>
        <taxon>Asterales</taxon>
        <taxon>Asteraceae</taxon>
        <taxon>Asteroideae</taxon>
        <taxon>Anthemideae</taxon>
        <taxon>Artemisiinae</taxon>
        <taxon>Artemisia</taxon>
    </lineage>
</organism>
<comment type="caution">
    <text evidence="1">The sequence shown here is derived from an EMBL/GenBank/DDBJ whole genome shotgun (WGS) entry which is preliminary data.</text>
</comment>
<keyword evidence="1" id="KW-0378">Hydrolase</keyword>
<keyword evidence="1" id="KW-0547">Nucleotide-binding</keyword>